<dbReference type="Pfam" id="PF01839">
    <property type="entry name" value="FG-GAP"/>
    <property type="match status" value="2"/>
</dbReference>
<evidence type="ECO:0000313" key="4">
    <source>
        <dbReference type="EMBL" id="EDM81009.1"/>
    </source>
</evidence>
<name>A6FZC5_9BACT</name>
<dbReference type="SUPFAM" id="SSF55486">
    <property type="entry name" value="Metalloproteases ('zincins'), catalytic domain"/>
    <property type="match status" value="1"/>
</dbReference>
<dbReference type="InterPro" id="IPR013517">
    <property type="entry name" value="FG-GAP"/>
</dbReference>
<dbReference type="Proteomes" id="UP000005801">
    <property type="component" value="Unassembled WGS sequence"/>
</dbReference>
<dbReference type="PANTHER" id="PTHR13412:SF0">
    <property type="entry name" value="T-CELL IMMUNOMODULATORY PROTEIN"/>
    <property type="match status" value="1"/>
</dbReference>
<proteinExistence type="predicted"/>
<feature type="compositionally biased region" description="Polar residues" evidence="2">
    <location>
        <begin position="438"/>
        <end position="451"/>
    </location>
</feature>
<dbReference type="SUPFAM" id="SSF69318">
    <property type="entry name" value="Integrin alpha N-terminal domain"/>
    <property type="match status" value="1"/>
</dbReference>
<feature type="signal peptide" evidence="3">
    <location>
        <begin position="1"/>
        <end position="33"/>
    </location>
</feature>
<keyword evidence="1 3" id="KW-0732">Signal</keyword>
<dbReference type="EMBL" id="ABCS01000006">
    <property type="protein sequence ID" value="EDM81009.1"/>
    <property type="molecule type" value="Genomic_DNA"/>
</dbReference>
<dbReference type="InterPro" id="IPR028994">
    <property type="entry name" value="Integrin_alpha_N"/>
</dbReference>
<dbReference type="Gene3D" id="2.130.10.130">
    <property type="entry name" value="Integrin alpha, N-terminal"/>
    <property type="match status" value="1"/>
</dbReference>
<evidence type="ECO:0000256" key="2">
    <source>
        <dbReference type="SAM" id="MobiDB-lite"/>
    </source>
</evidence>
<evidence type="ECO:0000256" key="3">
    <source>
        <dbReference type="SAM" id="SignalP"/>
    </source>
</evidence>
<evidence type="ECO:0000313" key="5">
    <source>
        <dbReference type="Proteomes" id="UP000005801"/>
    </source>
</evidence>
<keyword evidence="5" id="KW-1185">Reference proteome</keyword>
<accession>A6FZC5</accession>
<feature type="chain" id="PRO_5002693469" evidence="3">
    <location>
        <begin position="34"/>
        <end position="709"/>
    </location>
</feature>
<dbReference type="eggNOG" id="COG2931">
    <property type="taxonomic scope" value="Bacteria"/>
</dbReference>
<comment type="caution">
    <text evidence="4">The sequence shown here is derived from an EMBL/GenBank/DDBJ whole genome shotgun (WGS) entry which is preliminary data.</text>
</comment>
<dbReference type="STRING" id="391625.PPSIR1_25556"/>
<dbReference type="AlphaFoldDB" id="A6FZC5"/>
<organism evidence="4 5">
    <name type="scientific">Plesiocystis pacifica SIR-1</name>
    <dbReference type="NCBI Taxonomy" id="391625"/>
    <lineage>
        <taxon>Bacteria</taxon>
        <taxon>Pseudomonadati</taxon>
        <taxon>Myxococcota</taxon>
        <taxon>Polyangia</taxon>
        <taxon>Nannocystales</taxon>
        <taxon>Nannocystaceae</taxon>
        <taxon>Plesiocystis</taxon>
    </lineage>
</organism>
<dbReference type="InterPro" id="IPR024881">
    <property type="entry name" value="Tip"/>
</dbReference>
<dbReference type="PANTHER" id="PTHR13412">
    <property type="entry name" value="T-CELL IMMUNOMODULATORY PROTEIN HOMOLOG"/>
    <property type="match status" value="1"/>
</dbReference>
<dbReference type="Pfam" id="PF13517">
    <property type="entry name" value="FG-GAP_3"/>
    <property type="match status" value="1"/>
</dbReference>
<reference evidence="4 5" key="1">
    <citation type="submission" date="2007-06" db="EMBL/GenBank/DDBJ databases">
        <authorList>
            <person name="Shimkets L."/>
            <person name="Ferriera S."/>
            <person name="Johnson J."/>
            <person name="Kravitz S."/>
            <person name="Beeson K."/>
            <person name="Sutton G."/>
            <person name="Rogers Y.-H."/>
            <person name="Friedman R."/>
            <person name="Frazier M."/>
            <person name="Venter J.C."/>
        </authorList>
    </citation>
    <scope>NUCLEOTIDE SEQUENCE [LARGE SCALE GENOMIC DNA]</scope>
    <source>
        <strain evidence="4 5">SIR-1</strain>
    </source>
</reference>
<gene>
    <name evidence="4" type="ORF">PPSIR1_25556</name>
</gene>
<dbReference type="Gene3D" id="2.40.128.340">
    <property type="match status" value="1"/>
</dbReference>
<evidence type="ECO:0000256" key="1">
    <source>
        <dbReference type="ARBA" id="ARBA00022729"/>
    </source>
</evidence>
<dbReference type="RefSeq" id="WP_006969824.1">
    <property type="nucleotide sequence ID" value="NZ_ABCS01000006.1"/>
</dbReference>
<sequence>MPIPRSPRALFLLPACALLAGAATGLAPAQAHAKLPGWGIDGTPGVTDDWCWGLGRTAYVGDFNGDGLDDLLCHNSDNGRRRIDYADDAYSGFWGTDWDSLANSSASNDWCEAAGEELFVGDFNGDGRDDLMCRVKRGYTNAGRKQIDFADAYGRLEGADFDTLDFPTAAQTWCTNAGEEVHVGDFNGDAKDDLLCFVNRGYANAGRKRIDFANSSGSFFGTEFNSQDYASAAQTWCTNAGESLHVGDFNGDAKDDLLCFVNRGYTNAGRRRIDFANSAGTFYGTEFNSQDHGGATQAWCTAYGDEVHVASVNGDAKDDLLCANGANGYVHVDHANSAGTFFGSNGDTHSENWCTNGGERFHTGDFDGDGKDDVLCHDDTTGYRGLRYANDAGDFHSICSDDSSMGDGLLPDLPVHFTVLPDPNDARVPGRSTHMPAGNSTHTNPLDGSAINSDPTEYFEVEVDLMNELTQYYIPDLGWSYPYTCWGSDCIGYEYDSHILHDEIGFTTCSELMNYGETPTLDYAANCYDLKPASEEECFPNACDGQFEDQDNGWMYGYACAIRSCEDERLRKPHALNVIVTDRCSWDFLTPGGINDDECGLSLSFGFNDEDFFTGWDYDRMLRYDGHGGRPRSGARGLEPHELGHVLGLGHTYECDQKSNAMHKDPEGGCASNGQVWRDDGYSTDIANVNQVHTMISDARERVIAWSCN</sequence>
<protein>
    <submittedName>
        <fullName evidence="4">Putative secreted esterase</fullName>
    </submittedName>
</protein>
<feature type="region of interest" description="Disordered" evidence="2">
    <location>
        <begin position="430"/>
        <end position="451"/>
    </location>
</feature>
<dbReference type="OrthoDB" id="5513478at2"/>